<dbReference type="EMBL" id="CAUYUJ010019046">
    <property type="protein sequence ID" value="CAK0888227.1"/>
    <property type="molecule type" value="Genomic_DNA"/>
</dbReference>
<evidence type="ECO:0000313" key="3">
    <source>
        <dbReference type="Proteomes" id="UP001189429"/>
    </source>
</evidence>
<dbReference type="Proteomes" id="UP001189429">
    <property type="component" value="Unassembled WGS sequence"/>
</dbReference>
<comment type="caution">
    <text evidence="2">The sequence shown here is derived from an EMBL/GenBank/DDBJ whole genome shotgun (WGS) entry which is preliminary data.</text>
</comment>
<evidence type="ECO:0000313" key="2">
    <source>
        <dbReference type="EMBL" id="CAK0888227.1"/>
    </source>
</evidence>
<keyword evidence="3" id="KW-1185">Reference proteome</keyword>
<accession>A0ABN9WNJ6</accession>
<evidence type="ECO:0008006" key="4">
    <source>
        <dbReference type="Google" id="ProtNLM"/>
    </source>
</evidence>
<protein>
    <recommendedName>
        <fullName evidence="4">Subtilisin</fullName>
    </recommendedName>
</protein>
<reference evidence="2" key="1">
    <citation type="submission" date="2023-10" db="EMBL/GenBank/DDBJ databases">
        <authorList>
            <person name="Chen Y."/>
            <person name="Shah S."/>
            <person name="Dougan E. K."/>
            <person name="Thang M."/>
            <person name="Chan C."/>
        </authorList>
    </citation>
    <scope>NUCLEOTIDE SEQUENCE [LARGE SCALE GENOMIC DNA]</scope>
</reference>
<proteinExistence type="predicted"/>
<feature type="region of interest" description="Disordered" evidence="1">
    <location>
        <begin position="139"/>
        <end position="162"/>
    </location>
</feature>
<gene>
    <name evidence="2" type="ORF">PCOR1329_LOCUS69049</name>
</gene>
<sequence length="162" mass="16617">MLPVRSESCRGPCELQAAPGPPACDSEHACEEGMGAPTGYMVCQVVACMEGNRFVPITLDEYNAYKAPVDAGYRDRFSVAAASGEDQSGAPDPDAAAFSPALGWDAAQMVPVMDGGLAAMAGAMVLPVLVEVEAGPMEPAPGNWEPAPGTWLVEDSAADGEG</sequence>
<evidence type="ECO:0000256" key="1">
    <source>
        <dbReference type="SAM" id="MobiDB-lite"/>
    </source>
</evidence>
<feature type="non-terminal residue" evidence="2">
    <location>
        <position position="162"/>
    </location>
</feature>
<name>A0ABN9WNJ6_9DINO</name>
<organism evidence="2 3">
    <name type="scientific">Prorocentrum cordatum</name>
    <dbReference type="NCBI Taxonomy" id="2364126"/>
    <lineage>
        <taxon>Eukaryota</taxon>
        <taxon>Sar</taxon>
        <taxon>Alveolata</taxon>
        <taxon>Dinophyceae</taxon>
        <taxon>Prorocentrales</taxon>
        <taxon>Prorocentraceae</taxon>
        <taxon>Prorocentrum</taxon>
    </lineage>
</organism>